<dbReference type="PANTHER" id="PTHR33744:SF1">
    <property type="entry name" value="DNA-BINDING TRANSCRIPTIONAL ACTIVATOR ADER"/>
    <property type="match status" value="1"/>
</dbReference>
<feature type="domain" description="PucR C-terminal helix-turn-helix" evidence="2">
    <location>
        <begin position="433"/>
        <end position="491"/>
    </location>
</feature>
<dbReference type="Pfam" id="PF13556">
    <property type="entry name" value="HTH_30"/>
    <property type="match status" value="1"/>
</dbReference>
<dbReference type="RefSeq" id="WP_344778970.1">
    <property type="nucleotide sequence ID" value="NZ_BAABAH010000023.1"/>
</dbReference>
<dbReference type="EMBL" id="BAABAH010000023">
    <property type="protein sequence ID" value="GAA3836047.1"/>
    <property type="molecule type" value="Genomic_DNA"/>
</dbReference>
<proteinExistence type="predicted"/>
<dbReference type="Proteomes" id="UP001501821">
    <property type="component" value="Unassembled WGS sequence"/>
</dbReference>
<gene>
    <name evidence="3" type="ORF">GCM10022242_41110</name>
</gene>
<evidence type="ECO:0000259" key="1">
    <source>
        <dbReference type="Pfam" id="PF07905"/>
    </source>
</evidence>
<keyword evidence="4" id="KW-1185">Reference proteome</keyword>
<protein>
    <submittedName>
        <fullName evidence="3">PucR family transcriptional regulator</fullName>
    </submittedName>
</protein>
<dbReference type="Gene3D" id="1.10.10.2840">
    <property type="entry name" value="PucR C-terminal helix-turn-helix domain"/>
    <property type="match status" value="1"/>
</dbReference>
<feature type="domain" description="Purine catabolism PurC-like" evidence="1">
    <location>
        <begin position="7"/>
        <end position="121"/>
    </location>
</feature>
<dbReference type="Pfam" id="PF07905">
    <property type="entry name" value="PucR"/>
    <property type="match status" value="1"/>
</dbReference>
<evidence type="ECO:0000313" key="3">
    <source>
        <dbReference type="EMBL" id="GAA3836047.1"/>
    </source>
</evidence>
<dbReference type="InterPro" id="IPR042070">
    <property type="entry name" value="PucR_C-HTH_sf"/>
</dbReference>
<evidence type="ECO:0000313" key="4">
    <source>
        <dbReference type="Proteomes" id="UP001501821"/>
    </source>
</evidence>
<organism evidence="3 4">
    <name type="scientific">Nocardioides panacisoli</name>
    <dbReference type="NCBI Taxonomy" id="627624"/>
    <lineage>
        <taxon>Bacteria</taxon>
        <taxon>Bacillati</taxon>
        <taxon>Actinomycetota</taxon>
        <taxon>Actinomycetes</taxon>
        <taxon>Propionibacteriales</taxon>
        <taxon>Nocardioidaceae</taxon>
        <taxon>Nocardioides</taxon>
    </lineage>
</organism>
<dbReference type="PANTHER" id="PTHR33744">
    <property type="entry name" value="CARBOHYDRATE DIACID REGULATOR"/>
    <property type="match status" value="1"/>
</dbReference>
<name>A0ABP7J7I9_9ACTN</name>
<sequence>MVTLADLLAEPDLELVPVHLADDRAEVRWVATNELVDPTPYLEGGEVLLTTGLETKGWRSEWRRYVERLHAAGVAGLGIAAGLTHERPPRALVAACEAVGLNLFEVPRPTTFVAVSRAAAALLDAERESAARRAAEAQRVLTQAALEVDDGPAVVRRLAALVGGAAATVARDGTPIEGPHGPRATDLSLDVVRTEVDRIQPQGLRAAASSSVGAGTTVVRPLGVRSRPEAWLAVFVPGRLGDADRVAVTTAVSLLSLGLERRRERRAADRQLRARAVELLLADDPRTAGIVLGAASAGGGARPRLPREVRLLQARGAADVVEDALSELEAERLLGAVLDDELTVVSSARRAPALAALLAERGLLVGVGSTAPVEECLASHETARHALTEATRATPVRTWDDLADAGVVGLLGPERAASFARSFLAPLADDAVLVETLAAFLRHHGSRGEIAADLGVHRNTVRNRIEQIEGLLGASLDDPRVRVDAWVALQIPR</sequence>
<dbReference type="InterPro" id="IPR012914">
    <property type="entry name" value="PucR_dom"/>
</dbReference>
<dbReference type="InterPro" id="IPR025736">
    <property type="entry name" value="PucR_C-HTH_dom"/>
</dbReference>
<accession>A0ABP7J7I9</accession>
<evidence type="ECO:0000259" key="2">
    <source>
        <dbReference type="Pfam" id="PF13556"/>
    </source>
</evidence>
<reference evidence="4" key="1">
    <citation type="journal article" date="2019" name="Int. J. Syst. Evol. Microbiol.">
        <title>The Global Catalogue of Microorganisms (GCM) 10K type strain sequencing project: providing services to taxonomists for standard genome sequencing and annotation.</title>
        <authorList>
            <consortium name="The Broad Institute Genomics Platform"/>
            <consortium name="The Broad Institute Genome Sequencing Center for Infectious Disease"/>
            <person name="Wu L."/>
            <person name="Ma J."/>
        </authorList>
    </citation>
    <scope>NUCLEOTIDE SEQUENCE [LARGE SCALE GENOMIC DNA]</scope>
    <source>
        <strain evidence="4">JCM 16953</strain>
    </source>
</reference>
<comment type="caution">
    <text evidence="3">The sequence shown here is derived from an EMBL/GenBank/DDBJ whole genome shotgun (WGS) entry which is preliminary data.</text>
</comment>
<dbReference type="InterPro" id="IPR051448">
    <property type="entry name" value="CdaR-like_regulators"/>
</dbReference>